<reference evidence="1 2" key="1">
    <citation type="submission" date="2023-03" db="EMBL/GenBank/DDBJ databases">
        <title>Genome insight into feeding habits of ladybird beetles.</title>
        <authorList>
            <person name="Li H.-S."/>
            <person name="Huang Y.-H."/>
            <person name="Pang H."/>
        </authorList>
    </citation>
    <scope>NUCLEOTIDE SEQUENCE [LARGE SCALE GENOMIC DNA]</scope>
    <source>
        <strain evidence="1">SYSU_2023b</strain>
        <tissue evidence="1">Whole body</tissue>
    </source>
</reference>
<dbReference type="AlphaFoldDB" id="A0AAW1VFB7"/>
<evidence type="ECO:0000313" key="2">
    <source>
        <dbReference type="Proteomes" id="UP001431783"/>
    </source>
</evidence>
<comment type="caution">
    <text evidence="1">The sequence shown here is derived from an EMBL/GenBank/DDBJ whole genome shotgun (WGS) entry which is preliminary data.</text>
</comment>
<evidence type="ECO:0000313" key="1">
    <source>
        <dbReference type="EMBL" id="KAK9891951.1"/>
    </source>
</evidence>
<organism evidence="1 2">
    <name type="scientific">Henosepilachna vigintioctopunctata</name>
    <dbReference type="NCBI Taxonomy" id="420089"/>
    <lineage>
        <taxon>Eukaryota</taxon>
        <taxon>Metazoa</taxon>
        <taxon>Ecdysozoa</taxon>
        <taxon>Arthropoda</taxon>
        <taxon>Hexapoda</taxon>
        <taxon>Insecta</taxon>
        <taxon>Pterygota</taxon>
        <taxon>Neoptera</taxon>
        <taxon>Endopterygota</taxon>
        <taxon>Coleoptera</taxon>
        <taxon>Polyphaga</taxon>
        <taxon>Cucujiformia</taxon>
        <taxon>Coccinelloidea</taxon>
        <taxon>Coccinellidae</taxon>
        <taxon>Epilachninae</taxon>
        <taxon>Epilachnini</taxon>
        <taxon>Henosepilachna</taxon>
    </lineage>
</organism>
<dbReference type="Proteomes" id="UP001431783">
    <property type="component" value="Unassembled WGS sequence"/>
</dbReference>
<protein>
    <submittedName>
        <fullName evidence="1">Uncharacterized protein</fullName>
    </submittedName>
</protein>
<sequence length="92" mass="9989">MRPIDPTASEPFNSLCNLPGRLQNSYDIIIHKYTLARSMLHVTESTPTISAPLCADKKGHNAARPESICAIGKGCWIVVVGELSHNMEGKAN</sequence>
<keyword evidence="2" id="KW-1185">Reference proteome</keyword>
<gene>
    <name evidence="1" type="ORF">WA026_017434</name>
</gene>
<dbReference type="EMBL" id="JARQZJ010000131">
    <property type="protein sequence ID" value="KAK9891951.1"/>
    <property type="molecule type" value="Genomic_DNA"/>
</dbReference>
<name>A0AAW1VFB7_9CUCU</name>
<proteinExistence type="predicted"/>
<accession>A0AAW1VFB7</accession>